<gene>
    <name evidence="1" type="ORF">VZT92_008065</name>
</gene>
<comment type="caution">
    <text evidence="1">The sequence shown here is derived from an EMBL/GenBank/DDBJ whole genome shotgun (WGS) entry which is preliminary data.</text>
</comment>
<dbReference type="EMBL" id="JBCEZU010000056">
    <property type="protein sequence ID" value="KAK9535698.1"/>
    <property type="molecule type" value="Genomic_DNA"/>
</dbReference>
<keyword evidence="2" id="KW-1185">Reference proteome</keyword>
<evidence type="ECO:0000313" key="1">
    <source>
        <dbReference type="EMBL" id="KAK9535698.1"/>
    </source>
</evidence>
<dbReference type="AlphaFoldDB" id="A0AAW1FNE4"/>
<name>A0AAW1FNE4_ZOAVI</name>
<proteinExistence type="predicted"/>
<organism evidence="1 2">
    <name type="scientific">Zoarces viviparus</name>
    <name type="common">Viviparous eelpout</name>
    <name type="synonym">Blennius viviparus</name>
    <dbReference type="NCBI Taxonomy" id="48416"/>
    <lineage>
        <taxon>Eukaryota</taxon>
        <taxon>Metazoa</taxon>
        <taxon>Chordata</taxon>
        <taxon>Craniata</taxon>
        <taxon>Vertebrata</taxon>
        <taxon>Euteleostomi</taxon>
        <taxon>Actinopterygii</taxon>
        <taxon>Neopterygii</taxon>
        <taxon>Teleostei</taxon>
        <taxon>Neoteleostei</taxon>
        <taxon>Acanthomorphata</taxon>
        <taxon>Eupercaria</taxon>
        <taxon>Perciformes</taxon>
        <taxon>Cottioidei</taxon>
        <taxon>Zoarcales</taxon>
        <taxon>Zoarcidae</taxon>
        <taxon>Zoarcinae</taxon>
        <taxon>Zoarces</taxon>
    </lineage>
</organism>
<accession>A0AAW1FNE4</accession>
<reference evidence="1 2" key="1">
    <citation type="journal article" date="2024" name="Genome Biol. Evol.">
        <title>Chromosome-level genome assembly of the viviparous eelpout Zoarces viviparus.</title>
        <authorList>
            <person name="Fuhrmann N."/>
            <person name="Brasseur M.V."/>
            <person name="Bakowski C.E."/>
            <person name="Podsiadlowski L."/>
            <person name="Prost S."/>
            <person name="Krehenwinkel H."/>
            <person name="Mayer C."/>
        </authorList>
    </citation>
    <scope>NUCLEOTIDE SEQUENCE [LARGE SCALE GENOMIC DNA]</scope>
    <source>
        <strain evidence="1">NO-MEL_2022_Ind0_liver</strain>
    </source>
</reference>
<protein>
    <submittedName>
        <fullName evidence="1">Uncharacterized protein</fullName>
    </submittedName>
</protein>
<evidence type="ECO:0000313" key="2">
    <source>
        <dbReference type="Proteomes" id="UP001488805"/>
    </source>
</evidence>
<dbReference type="Proteomes" id="UP001488805">
    <property type="component" value="Unassembled WGS sequence"/>
</dbReference>
<sequence>MQKVGRSPLRAVYPPHQLLHHHFVHAPDSGWYAKKRPSLRGARGFLRLPPVPSAFRVQRKLRSEAAYATIRAPRGSAS</sequence>